<dbReference type="HOGENOM" id="CLU_836847_0_0_1"/>
<keyword evidence="2" id="KW-0812">Transmembrane</keyword>
<protein>
    <submittedName>
        <fullName evidence="3">Uncharacterized protein</fullName>
    </submittedName>
</protein>
<organism evidence="3 4">
    <name type="scientific">Dichomitus squalens (strain LYAD-421)</name>
    <name type="common">Western red white-rot fungus</name>
    <dbReference type="NCBI Taxonomy" id="732165"/>
    <lineage>
        <taxon>Eukaryota</taxon>
        <taxon>Fungi</taxon>
        <taxon>Dikarya</taxon>
        <taxon>Basidiomycota</taxon>
        <taxon>Agaricomycotina</taxon>
        <taxon>Agaricomycetes</taxon>
        <taxon>Polyporales</taxon>
        <taxon>Polyporaceae</taxon>
        <taxon>Dichomitus</taxon>
    </lineage>
</organism>
<feature type="compositionally biased region" description="Basic residues" evidence="1">
    <location>
        <begin position="288"/>
        <end position="298"/>
    </location>
</feature>
<dbReference type="Proteomes" id="UP000053319">
    <property type="component" value="Unassembled WGS sequence"/>
</dbReference>
<dbReference type="KEGG" id="dsq:DICSQDRAFT_141370"/>
<evidence type="ECO:0000256" key="2">
    <source>
        <dbReference type="SAM" id="Phobius"/>
    </source>
</evidence>
<evidence type="ECO:0000313" key="3">
    <source>
        <dbReference type="EMBL" id="EJF56260.1"/>
    </source>
</evidence>
<evidence type="ECO:0000313" key="4">
    <source>
        <dbReference type="Proteomes" id="UP000053319"/>
    </source>
</evidence>
<keyword evidence="2" id="KW-0472">Membrane</keyword>
<dbReference type="GeneID" id="18836160"/>
<dbReference type="RefSeq" id="XP_007370997.1">
    <property type="nucleotide sequence ID" value="XM_007370935.1"/>
</dbReference>
<sequence>MSSTSSAGWNTLNILSGAISFLTIVSLIWAFVRDQHPETRMKELESTLKDTEALLRSLVEEGLLDHQRHVHHFESHLILYRSRTESFREETCIAIIDWRKVLKAWLQGLSKRIATLSMQVKQTRAEICETSAEARLQLMQQLPANESPTWHTNILKFWRLMRSSLRICSATKSVDGPTSTVSATPVADATVSPIGDGTMTLMVGDCACAHVPSPSPSPTCEASSQRSRPSSRVLERGIIDNGHSVRTVVCGLRRLDRELAAQGIAHPLLTDLVRATKKWSPASSRASYPRRSRRKRNSVSRADNAVILSPLINEAVAESEEHWLEEDTVCEA</sequence>
<name>R7SKK6_DICSQ</name>
<feature type="region of interest" description="Disordered" evidence="1">
    <location>
        <begin position="280"/>
        <end position="299"/>
    </location>
</feature>
<dbReference type="EMBL" id="JH719477">
    <property type="protein sequence ID" value="EJF56260.1"/>
    <property type="molecule type" value="Genomic_DNA"/>
</dbReference>
<dbReference type="AlphaFoldDB" id="R7SKK6"/>
<accession>R7SKK6</accession>
<keyword evidence="2" id="KW-1133">Transmembrane helix</keyword>
<dbReference type="OrthoDB" id="2757612at2759"/>
<proteinExistence type="predicted"/>
<gene>
    <name evidence="3" type="ORF">DICSQDRAFT_141370</name>
</gene>
<feature type="transmembrane region" description="Helical" evidence="2">
    <location>
        <begin position="12"/>
        <end position="32"/>
    </location>
</feature>
<evidence type="ECO:0000256" key="1">
    <source>
        <dbReference type="SAM" id="MobiDB-lite"/>
    </source>
</evidence>
<reference evidence="3 4" key="1">
    <citation type="journal article" date="2012" name="Science">
        <title>The Paleozoic origin of enzymatic lignin decomposition reconstructed from 31 fungal genomes.</title>
        <authorList>
            <person name="Floudas D."/>
            <person name="Binder M."/>
            <person name="Riley R."/>
            <person name="Barry K."/>
            <person name="Blanchette R.A."/>
            <person name="Henrissat B."/>
            <person name="Martinez A.T."/>
            <person name="Otillar R."/>
            <person name="Spatafora J.W."/>
            <person name="Yadav J.S."/>
            <person name="Aerts A."/>
            <person name="Benoit I."/>
            <person name="Boyd A."/>
            <person name="Carlson A."/>
            <person name="Copeland A."/>
            <person name="Coutinho P.M."/>
            <person name="de Vries R.P."/>
            <person name="Ferreira P."/>
            <person name="Findley K."/>
            <person name="Foster B."/>
            <person name="Gaskell J."/>
            <person name="Glotzer D."/>
            <person name="Gorecki P."/>
            <person name="Heitman J."/>
            <person name="Hesse C."/>
            <person name="Hori C."/>
            <person name="Igarashi K."/>
            <person name="Jurgens J.A."/>
            <person name="Kallen N."/>
            <person name="Kersten P."/>
            <person name="Kohler A."/>
            <person name="Kuees U."/>
            <person name="Kumar T.K.A."/>
            <person name="Kuo A."/>
            <person name="LaButti K."/>
            <person name="Larrondo L.F."/>
            <person name="Lindquist E."/>
            <person name="Ling A."/>
            <person name="Lombard V."/>
            <person name="Lucas S."/>
            <person name="Lundell T."/>
            <person name="Martin R."/>
            <person name="McLaughlin D.J."/>
            <person name="Morgenstern I."/>
            <person name="Morin E."/>
            <person name="Murat C."/>
            <person name="Nagy L.G."/>
            <person name="Nolan M."/>
            <person name="Ohm R.A."/>
            <person name="Patyshakuliyeva A."/>
            <person name="Rokas A."/>
            <person name="Ruiz-Duenas F.J."/>
            <person name="Sabat G."/>
            <person name="Salamov A."/>
            <person name="Samejima M."/>
            <person name="Schmutz J."/>
            <person name="Slot J.C."/>
            <person name="St John F."/>
            <person name="Stenlid J."/>
            <person name="Sun H."/>
            <person name="Sun S."/>
            <person name="Syed K."/>
            <person name="Tsang A."/>
            <person name="Wiebenga A."/>
            <person name="Young D."/>
            <person name="Pisabarro A."/>
            <person name="Eastwood D.C."/>
            <person name="Martin F."/>
            <person name="Cullen D."/>
            <person name="Grigoriev I.V."/>
            <person name="Hibbett D.S."/>
        </authorList>
    </citation>
    <scope>NUCLEOTIDE SEQUENCE [LARGE SCALE GENOMIC DNA]</scope>
    <source>
        <strain evidence="3 4">LYAD-421 SS1</strain>
    </source>
</reference>